<dbReference type="InterPro" id="IPR016147">
    <property type="entry name" value="Pili_assmbl_chaperone_N"/>
</dbReference>
<keyword evidence="5" id="KW-0143">Chaperone</keyword>
<dbReference type="InterPro" id="IPR016148">
    <property type="entry name" value="Pili_assmbl_chaperone_C"/>
</dbReference>
<evidence type="ECO:0000259" key="7">
    <source>
        <dbReference type="Pfam" id="PF02753"/>
    </source>
</evidence>
<reference evidence="8 9" key="1">
    <citation type="submission" date="2019-09" db="EMBL/GenBank/DDBJ databases">
        <title>Draft genome sequence of various Type strains from the CCUG.</title>
        <authorList>
            <person name="Pineiro-Iglesias B."/>
            <person name="Tunovic T."/>
            <person name="Unosson C."/>
            <person name="Inganas E."/>
            <person name="Ohlen M."/>
            <person name="Cardew S."/>
            <person name="Jensie-Markopoulos S."/>
            <person name="Salva-Serra F."/>
            <person name="Jaen-Luchoro D."/>
            <person name="Karlsson R."/>
            <person name="Svensson-Stadler L."/>
            <person name="Chun J."/>
            <person name="Moore E."/>
        </authorList>
    </citation>
    <scope>NUCLEOTIDE SEQUENCE [LARGE SCALE GENOMIC DNA]</scope>
    <source>
        <strain evidence="8 9">CCUG 53682T</strain>
    </source>
</reference>
<dbReference type="GO" id="GO:0030288">
    <property type="term" value="C:outer membrane-bounded periplasmic space"/>
    <property type="evidence" value="ECO:0007669"/>
    <property type="project" value="InterPro"/>
</dbReference>
<dbReference type="AlphaFoldDB" id="A0A5M9R8J4"/>
<organism evidence="8 9">
    <name type="scientific">Morganella psychrotolerans</name>
    <dbReference type="NCBI Taxonomy" id="368603"/>
    <lineage>
        <taxon>Bacteria</taxon>
        <taxon>Pseudomonadati</taxon>
        <taxon>Pseudomonadota</taxon>
        <taxon>Gammaproteobacteria</taxon>
        <taxon>Enterobacterales</taxon>
        <taxon>Morganellaceae</taxon>
        <taxon>Morganella</taxon>
    </lineage>
</organism>
<dbReference type="PANTHER" id="PTHR30251:SF1">
    <property type="entry name" value="FIMBRIAL CHAPARONE"/>
    <property type="match status" value="1"/>
</dbReference>
<dbReference type="InterPro" id="IPR013783">
    <property type="entry name" value="Ig-like_fold"/>
</dbReference>
<dbReference type="PANTHER" id="PTHR30251">
    <property type="entry name" value="PILUS ASSEMBLY CHAPERONE"/>
    <property type="match status" value="1"/>
</dbReference>
<accession>A0A5M9R8J4</accession>
<dbReference type="Pfam" id="PF02753">
    <property type="entry name" value="PapD_C"/>
    <property type="match status" value="1"/>
</dbReference>
<dbReference type="Pfam" id="PF00345">
    <property type="entry name" value="PapD_N"/>
    <property type="match status" value="1"/>
</dbReference>
<evidence type="ECO:0000256" key="1">
    <source>
        <dbReference type="ARBA" id="ARBA00004418"/>
    </source>
</evidence>
<comment type="similarity">
    <text evidence="2">Belongs to the periplasmic pilus chaperone family.</text>
</comment>
<dbReference type="Proteomes" id="UP000322181">
    <property type="component" value="Unassembled WGS sequence"/>
</dbReference>
<dbReference type="Gene3D" id="2.60.40.10">
    <property type="entry name" value="Immunoglobulins"/>
    <property type="match status" value="2"/>
</dbReference>
<dbReference type="InterPro" id="IPR050643">
    <property type="entry name" value="Periplasmic_pilus_chap"/>
</dbReference>
<dbReference type="SUPFAM" id="SSF49354">
    <property type="entry name" value="PapD-like"/>
    <property type="match status" value="1"/>
</dbReference>
<proteinExistence type="inferred from homology"/>
<evidence type="ECO:0000313" key="8">
    <source>
        <dbReference type="EMBL" id="KAA8716512.1"/>
    </source>
</evidence>
<keyword evidence="3" id="KW-0732">Signal</keyword>
<evidence type="ECO:0000256" key="2">
    <source>
        <dbReference type="ARBA" id="ARBA00007399"/>
    </source>
</evidence>
<feature type="domain" description="Pili assembly chaperone C-terminal" evidence="7">
    <location>
        <begin position="161"/>
        <end position="215"/>
    </location>
</feature>
<evidence type="ECO:0000256" key="3">
    <source>
        <dbReference type="ARBA" id="ARBA00022729"/>
    </source>
</evidence>
<dbReference type="InterPro" id="IPR001829">
    <property type="entry name" value="Pili_assmbl_chaperone_bac"/>
</dbReference>
<dbReference type="PRINTS" id="PR00969">
    <property type="entry name" value="CHAPERONPILI"/>
</dbReference>
<comment type="subcellular location">
    <subcellularLocation>
        <location evidence="1">Periplasm</location>
    </subcellularLocation>
</comment>
<sequence>MMVYMKVYVFFCLSLFIISAGNAGVVVNGTRFIYPAEQQSISIGVRNTEDAPFLVKSRVLTTGLQDADTFLITPPLFSLHSLEENKIRILYTGEALAKDRETLFYVVISAIPSGKAGANQIQVAIRSRFNLYYRPDGLPGKSDSAYEKIEVTRTDTKLLLRNPTPYYVTLLQFTIEGSLRPATMIAPFSVSAVASDCPPKAGCRIQWQTLNDEGALLVPVQKTIF</sequence>
<protein>
    <submittedName>
        <fullName evidence="8">Molecular chaperone</fullName>
    </submittedName>
</protein>
<dbReference type="SUPFAM" id="SSF49584">
    <property type="entry name" value="Periplasmic chaperone C-domain"/>
    <property type="match status" value="1"/>
</dbReference>
<dbReference type="EMBL" id="VXKB01000001">
    <property type="protein sequence ID" value="KAA8716512.1"/>
    <property type="molecule type" value="Genomic_DNA"/>
</dbReference>
<dbReference type="InterPro" id="IPR008962">
    <property type="entry name" value="PapD-like_sf"/>
</dbReference>
<evidence type="ECO:0000256" key="4">
    <source>
        <dbReference type="ARBA" id="ARBA00022764"/>
    </source>
</evidence>
<gene>
    <name evidence="8" type="ORF">F4V73_01065</name>
</gene>
<dbReference type="OrthoDB" id="9131059at2"/>
<keyword evidence="4" id="KW-0574">Periplasm</keyword>
<name>A0A5M9R8J4_9GAMM</name>
<evidence type="ECO:0000313" key="9">
    <source>
        <dbReference type="Proteomes" id="UP000322181"/>
    </source>
</evidence>
<dbReference type="GO" id="GO:0071555">
    <property type="term" value="P:cell wall organization"/>
    <property type="evidence" value="ECO:0007669"/>
    <property type="project" value="InterPro"/>
</dbReference>
<dbReference type="InterPro" id="IPR036316">
    <property type="entry name" value="Pili_assmbl_chap_C_dom_sf"/>
</dbReference>
<evidence type="ECO:0000259" key="6">
    <source>
        <dbReference type="Pfam" id="PF00345"/>
    </source>
</evidence>
<evidence type="ECO:0000256" key="5">
    <source>
        <dbReference type="ARBA" id="ARBA00023186"/>
    </source>
</evidence>
<feature type="domain" description="Pili assembly chaperone N-terminal" evidence="6">
    <location>
        <begin position="24"/>
        <end position="138"/>
    </location>
</feature>
<comment type="caution">
    <text evidence="8">The sequence shown here is derived from an EMBL/GenBank/DDBJ whole genome shotgun (WGS) entry which is preliminary data.</text>
</comment>